<keyword evidence="12" id="KW-1185">Reference proteome</keyword>
<sequence>MFSCFIRFILLLVVCITVSRAYPQLMAGRKLLSAHDTKPHNVHAGKTYDYFNSADANDNDLISSGFPAWLSRSRKFCCAPPL</sequence>
<evidence type="ECO:0000313" key="4">
    <source>
        <dbReference type="EMBL" id="CAF2200797.1"/>
    </source>
</evidence>
<protein>
    <submittedName>
        <fullName evidence="2">Uncharacterized protein</fullName>
    </submittedName>
</protein>
<gene>
    <name evidence="10" type="ORF">BYL167_LOCUS15655</name>
    <name evidence="2" type="ORF">CJN711_LOCUS8759</name>
    <name evidence="9" type="ORF">GIL414_LOCUS12645</name>
    <name evidence="3" type="ORF">KQP761_LOCUS5496</name>
    <name evidence="4" type="ORF">MBJ925_LOCUS35372</name>
    <name evidence="8" type="ORF">OVN521_LOCUS15346</name>
    <name evidence="7" type="ORF">UXM345_LOCUS12293</name>
    <name evidence="5" type="ORF">WKI299_LOCUS34496</name>
    <name evidence="6" type="ORF">XDN619_LOCUS35690</name>
</gene>
<dbReference type="Proteomes" id="UP000663887">
    <property type="component" value="Unassembled WGS sequence"/>
</dbReference>
<evidence type="ECO:0000313" key="7">
    <source>
        <dbReference type="EMBL" id="CAF3932727.1"/>
    </source>
</evidence>
<proteinExistence type="predicted"/>
<dbReference type="Proteomes" id="UP000663834">
    <property type="component" value="Unassembled WGS sequence"/>
</dbReference>
<accession>A0A814RMR2</accession>
<dbReference type="Proteomes" id="UP000663842">
    <property type="component" value="Unassembled WGS sequence"/>
</dbReference>
<evidence type="ECO:0000256" key="1">
    <source>
        <dbReference type="SAM" id="SignalP"/>
    </source>
</evidence>
<dbReference type="EMBL" id="CAJOBH010005827">
    <property type="protein sequence ID" value="CAF4036880.1"/>
    <property type="molecule type" value="Genomic_DNA"/>
</dbReference>
<dbReference type="EMBL" id="CAJNOW010001428">
    <property type="protein sequence ID" value="CAF1315970.1"/>
    <property type="molecule type" value="Genomic_DNA"/>
</dbReference>
<dbReference type="EMBL" id="CAJNRG010018339">
    <property type="protein sequence ID" value="CAF2255950.1"/>
    <property type="molecule type" value="Genomic_DNA"/>
</dbReference>
<dbReference type="AlphaFoldDB" id="A0A814RMR2"/>
<dbReference type="EMBL" id="CAJOBJ010004967">
    <property type="protein sequence ID" value="CAF4017056.1"/>
    <property type="molecule type" value="Genomic_DNA"/>
</dbReference>
<reference evidence="2" key="1">
    <citation type="submission" date="2021-02" db="EMBL/GenBank/DDBJ databases">
        <authorList>
            <person name="Nowell W R."/>
        </authorList>
    </citation>
    <scope>NUCLEOTIDE SEQUENCE</scope>
</reference>
<dbReference type="EMBL" id="CAJNRE010019520">
    <property type="protein sequence ID" value="CAF2200797.1"/>
    <property type="molecule type" value="Genomic_DNA"/>
</dbReference>
<dbReference type="Proteomes" id="UP000681720">
    <property type="component" value="Unassembled WGS sequence"/>
</dbReference>
<dbReference type="OrthoDB" id="9981654at2759"/>
<comment type="caution">
    <text evidence="2">The sequence shown here is derived from an EMBL/GenBank/DDBJ whole genome shotgun (WGS) entry which is preliminary data.</text>
</comment>
<evidence type="ECO:0000313" key="8">
    <source>
        <dbReference type="EMBL" id="CAF4006279.1"/>
    </source>
</evidence>
<dbReference type="Proteomes" id="UP000663866">
    <property type="component" value="Unassembled WGS sequence"/>
</dbReference>
<dbReference type="EMBL" id="CAJNOV010003228">
    <property type="protein sequence ID" value="CAF1134998.1"/>
    <property type="molecule type" value="Genomic_DNA"/>
</dbReference>
<evidence type="ECO:0000313" key="9">
    <source>
        <dbReference type="EMBL" id="CAF4017056.1"/>
    </source>
</evidence>
<evidence type="ECO:0000313" key="12">
    <source>
        <dbReference type="Proteomes" id="UP000663866"/>
    </source>
</evidence>
<dbReference type="EMBL" id="CAJOBG010002431">
    <property type="protein sequence ID" value="CAF4006279.1"/>
    <property type="molecule type" value="Genomic_DNA"/>
</dbReference>
<evidence type="ECO:0000313" key="10">
    <source>
        <dbReference type="EMBL" id="CAF4036880.1"/>
    </source>
</evidence>
<dbReference type="Proteomes" id="UP000663856">
    <property type="component" value="Unassembled WGS sequence"/>
</dbReference>
<name>A0A814RMR2_9BILA</name>
<evidence type="ECO:0000313" key="2">
    <source>
        <dbReference type="EMBL" id="CAF1134998.1"/>
    </source>
</evidence>
<feature type="chain" id="PRO_5036225788" evidence="1">
    <location>
        <begin position="22"/>
        <end position="82"/>
    </location>
</feature>
<keyword evidence="1" id="KW-0732">Signal</keyword>
<dbReference type="EMBL" id="CAJNRF010016420">
    <property type="protein sequence ID" value="CAF2201014.1"/>
    <property type="molecule type" value="Genomic_DNA"/>
</dbReference>
<evidence type="ECO:0000313" key="11">
    <source>
        <dbReference type="Proteomes" id="UP000663855"/>
    </source>
</evidence>
<dbReference type="Proteomes" id="UP000663824">
    <property type="component" value="Unassembled WGS sequence"/>
</dbReference>
<dbReference type="Proteomes" id="UP000681967">
    <property type="component" value="Unassembled WGS sequence"/>
</dbReference>
<dbReference type="Proteomes" id="UP000663855">
    <property type="component" value="Unassembled WGS sequence"/>
</dbReference>
<feature type="signal peptide" evidence="1">
    <location>
        <begin position="1"/>
        <end position="21"/>
    </location>
</feature>
<evidence type="ECO:0000313" key="5">
    <source>
        <dbReference type="EMBL" id="CAF2201014.1"/>
    </source>
</evidence>
<dbReference type="EMBL" id="CAJOBF010001274">
    <property type="protein sequence ID" value="CAF3932727.1"/>
    <property type="molecule type" value="Genomic_DNA"/>
</dbReference>
<evidence type="ECO:0000313" key="3">
    <source>
        <dbReference type="EMBL" id="CAF1315970.1"/>
    </source>
</evidence>
<evidence type="ECO:0000313" key="6">
    <source>
        <dbReference type="EMBL" id="CAF2255950.1"/>
    </source>
</evidence>
<organism evidence="2 11">
    <name type="scientific">Rotaria magnacalcarata</name>
    <dbReference type="NCBI Taxonomy" id="392030"/>
    <lineage>
        <taxon>Eukaryota</taxon>
        <taxon>Metazoa</taxon>
        <taxon>Spiralia</taxon>
        <taxon>Gnathifera</taxon>
        <taxon>Rotifera</taxon>
        <taxon>Eurotatoria</taxon>
        <taxon>Bdelloidea</taxon>
        <taxon>Philodinida</taxon>
        <taxon>Philodinidae</taxon>
        <taxon>Rotaria</taxon>
    </lineage>
</organism>